<accession>A0A7W9UXH7</accession>
<dbReference type="Proteomes" id="UP000588098">
    <property type="component" value="Unassembled WGS sequence"/>
</dbReference>
<dbReference type="PROSITE" id="PS51884">
    <property type="entry name" value="CHAPLIN"/>
    <property type="match status" value="1"/>
</dbReference>
<keyword evidence="2" id="KW-0134">Cell wall</keyword>
<feature type="chain" id="PRO_5030987187" description="Chaplin domain-containing protein" evidence="8">
    <location>
        <begin position="28"/>
        <end position="79"/>
    </location>
</feature>
<reference evidence="10 11" key="1">
    <citation type="submission" date="2020-08" db="EMBL/GenBank/DDBJ databases">
        <title>Genomic Encyclopedia of Type Strains, Phase III (KMG-III): the genomes of soil and plant-associated and newly described type strains.</title>
        <authorList>
            <person name="Whitman W."/>
        </authorList>
    </citation>
    <scope>NUCLEOTIDE SEQUENCE [LARGE SCALE GENOMIC DNA]</scope>
    <source>
        <strain evidence="10 11">CECT 8305</strain>
    </source>
</reference>
<evidence type="ECO:0000256" key="2">
    <source>
        <dbReference type="ARBA" id="ARBA00022512"/>
    </source>
</evidence>
<dbReference type="RefSeq" id="WP_184568977.1">
    <property type="nucleotide sequence ID" value="NZ_JACHJL010000001.1"/>
</dbReference>
<dbReference type="AlphaFoldDB" id="A0A7W9UXH7"/>
<keyword evidence="4 8" id="KW-0732">Signal</keyword>
<keyword evidence="5" id="KW-0130">Cell adhesion</keyword>
<dbReference type="InterPro" id="IPR005528">
    <property type="entry name" value="ChpA-H"/>
</dbReference>
<feature type="signal peptide" evidence="8">
    <location>
        <begin position="1"/>
        <end position="27"/>
    </location>
</feature>
<keyword evidence="3" id="KW-0964">Secreted</keyword>
<evidence type="ECO:0000259" key="9">
    <source>
        <dbReference type="PROSITE" id="PS51884"/>
    </source>
</evidence>
<protein>
    <recommendedName>
        <fullName evidence="9">Chaplin domain-containing protein</fullName>
    </recommendedName>
</protein>
<comment type="subcellular location">
    <subcellularLocation>
        <location evidence="1">Secreted</location>
        <location evidence="1">Cell wall</location>
    </subcellularLocation>
</comment>
<evidence type="ECO:0000256" key="1">
    <source>
        <dbReference type="ARBA" id="ARBA00004191"/>
    </source>
</evidence>
<dbReference type="EMBL" id="JACHJL010000001">
    <property type="protein sequence ID" value="MBB5933734.1"/>
    <property type="molecule type" value="Genomic_DNA"/>
</dbReference>
<keyword evidence="11" id="KW-1185">Reference proteome</keyword>
<evidence type="ECO:0000256" key="6">
    <source>
        <dbReference type="ARBA" id="ARBA00023087"/>
    </source>
</evidence>
<evidence type="ECO:0000313" key="10">
    <source>
        <dbReference type="EMBL" id="MBB5933734.1"/>
    </source>
</evidence>
<evidence type="ECO:0000256" key="7">
    <source>
        <dbReference type="PROSITE-ProRule" id="PRU01232"/>
    </source>
</evidence>
<evidence type="ECO:0000313" key="11">
    <source>
        <dbReference type="Proteomes" id="UP000588098"/>
    </source>
</evidence>
<dbReference type="GO" id="GO:0007155">
    <property type="term" value="P:cell adhesion"/>
    <property type="evidence" value="ECO:0007669"/>
    <property type="project" value="UniProtKB-KW"/>
</dbReference>
<keyword evidence="6 7" id="KW-0034">Amyloid</keyword>
<dbReference type="Pfam" id="PF03777">
    <property type="entry name" value="ChpA-C"/>
    <property type="match status" value="1"/>
</dbReference>
<comment type="caution">
    <text evidence="10">The sequence shown here is derived from an EMBL/GenBank/DDBJ whole genome shotgun (WGS) entry which is preliminary data.</text>
</comment>
<feature type="domain" description="Chaplin" evidence="9">
    <location>
        <begin position="38"/>
        <end position="78"/>
    </location>
</feature>
<evidence type="ECO:0000256" key="4">
    <source>
        <dbReference type="ARBA" id="ARBA00022729"/>
    </source>
</evidence>
<evidence type="ECO:0000256" key="5">
    <source>
        <dbReference type="ARBA" id="ARBA00022889"/>
    </source>
</evidence>
<gene>
    <name evidence="10" type="ORF">FHS42_000752</name>
</gene>
<proteinExistence type="predicted"/>
<organism evidence="10 11">
    <name type="scientific">Streptomyces zagrosensis</name>
    <dbReference type="NCBI Taxonomy" id="1042984"/>
    <lineage>
        <taxon>Bacteria</taxon>
        <taxon>Bacillati</taxon>
        <taxon>Actinomycetota</taxon>
        <taxon>Actinomycetes</taxon>
        <taxon>Kitasatosporales</taxon>
        <taxon>Streptomycetaceae</taxon>
        <taxon>Streptomyces</taxon>
    </lineage>
</organism>
<evidence type="ECO:0000256" key="8">
    <source>
        <dbReference type="SAM" id="SignalP"/>
    </source>
</evidence>
<sequence>MSTVKKAALVIAAAGVAVGASSGAAFADSGARGNAVGSPGVLSGDQLQVPVHVPINLCGNTVSVIAVLNPAVGNTCINA</sequence>
<evidence type="ECO:0000256" key="3">
    <source>
        <dbReference type="ARBA" id="ARBA00022525"/>
    </source>
</evidence>
<name>A0A7W9UXH7_9ACTN</name>